<feature type="region of interest" description="Disordered" evidence="1">
    <location>
        <begin position="336"/>
        <end position="390"/>
    </location>
</feature>
<evidence type="ECO:0000256" key="1">
    <source>
        <dbReference type="SAM" id="MobiDB-lite"/>
    </source>
</evidence>
<dbReference type="EMBL" id="KQ965733">
    <property type="protein sequence ID" value="KXS21411.1"/>
    <property type="molecule type" value="Genomic_DNA"/>
</dbReference>
<keyword evidence="2" id="KW-1133">Transmembrane helix</keyword>
<feature type="transmembrane region" description="Helical" evidence="2">
    <location>
        <begin position="522"/>
        <end position="544"/>
    </location>
</feature>
<feature type="compositionally biased region" description="Low complexity" evidence="1">
    <location>
        <begin position="352"/>
        <end position="369"/>
    </location>
</feature>
<sequence length="583" mass="60787">MATNNASPKASKESVAESVSALPPLPLKATRGSVPGASASFARRGSRWVDPSALPTVLATAPSNSNPGSPDASAVPSRAASFANSSFVNSSFVGNSSFTSPGTPTVDQLARLTPQQQKIVMMAQRRQSVAIALAGMDPNSLNRLPNSRRTSGITPSSGALERVLSADRGAGGVRECVYSGERGEGGLLERVFSGERGEPMGPALSHMSGQRESRGDKPDSGSRRASSADPHDSSQRRASTGIGGLLERVFSGERGSLKGGPPGGTPLTGGIPEDRLLESESVQSDASPLIDDSKSRSVERIEQAGAVPQETVRRMSFLAGAEDGDDLVALVEDSNEPLHPQSHSRSRGSKGSGSASRPHSAADSRSSSAAKRKRTNKVYPVDETQDADPDNVVLLSHTTATDRGDGAAERKTGLRASLPALASQISRSVQQLVSDAADAINEAAEAVAPAFGIGGSNADLARSLAGPGGRTSFSHKRLAAQPRRSYIFMHILSVFTVALLGFLIADATAMLVTERESVTERWALSVLILHVGTLAVFLLAFVYANEAGDATNLRRSVAFGVANMALFVVRIGINVGYVGFRPT</sequence>
<feature type="compositionally biased region" description="Basic and acidic residues" evidence="1">
    <location>
        <begin position="291"/>
        <end position="302"/>
    </location>
</feature>
<keyword evidence="4" id="KW-1185">Reference proteome</keyword>
<evidence type="ECO:0008006" key="5">
    <source>
        <dbReference type="Google" id="ProtNLM"/>
    </source>
</evidence>
<feature type="region of interest" description="Disordered" evidence="1">
    <location>
        <begin position="141"/>
        <end position="160"/>
    </location>
</feature>
<dbReference type="AlphaFoldDB" id="A0A139AXD6"/>
<evidence type="ECO:0000313" key="4">
    <source>
        <dbReference type="Proteomes" id="UP000070544"/>
    </source>
</evidence>
<gene>
    <name evidence="3" type="ORF">M427DRAFT_27788</name>
</gene>
<feature type="region of interest" description="Disordered" evidence="1">
    <location>
        <begin position="193"/>
        <end position="307"/>
    </location>
</feature>
<proteinExistence type="predicted"/>
<accession>A0A139AXD6</accession>
<evidence type="ECO:0000313" key="3">
    <source>
        <dbReference type="EMBL" id="KXS21411.1"/>
    </source>
</evidence>
<keyword evidence="2" id="KW-0472">Membrane</keyword>
<keyword evidence="2" id="KW-0812">Transmembrane</keyword>
<feature type="transmembrane region" description="Helical" evidence="2">
    <location>
        <begin position="556"/>
        <end position="580"/>
    </location>
</feature>
<reference evidence="3 4" key="1">
    <citation type="journal article" date="2015" name="Genome Biol. Evol.">
        <title>Phylogenomic analyses indicate that early fungi evolved digesting cell walls of algal ancestors of land plants.</title>
        <authorList>
            <person name="Chang Y."/>
            <person name="Wang S."/>
            <person name="Sekimoto S."/>
            <person name="Aerts A.L."/>
            <person name="Choi C."/>
            <person name="Clum A."/>
            <person name="LaButti K.M."/>
            <person name="Lindquist E.A."/>
            <person name="Yee Ngan C."/>
            <person name="Ohm R.A."/>
            <person name="Salamov A.A."/>
            <person name="Grigoriev I.V."/>
            <person name="Spatafora J.W."/>
            <person name="Berbee M.L."/>
        </authorList>
    </citation>
    <scope>NUCLEOTIDE SEQUENCE [LARGE SCALE GENOMIC DNA]</scope>
    <source>
        <strain evidence="3 4">JEL478</strain>
    </source>
</reference>
<feature type="region of interest" description="Disordered" evidence="1">
    <location>
        <begin position="57"/>
        <end position="80"/>
    </location>
</feature>
<feature type="transmembrane region" description="Helical" evidence="2">
    <location>
        <begin position="486"/>
        <end position="510"/>
    </location>
</feature>
<protein>
    <recommendedName>
        <fullName evidence="5">Transmembrane protein</fullName>
    </recommendedName>
</protein>
<dbReference type="Proteomes" id="UP000070544">
    <property type="component" value="Unassembled WGS sequence"/>
</dbReference>
<name>A0A139AXD6_GONPJ</name>
<feature type="region of interest" description="Disordered" evidence="1">
    <location>
        <begin position="1"/>
        <end position="45"/>
    </location>
</feature>
<dbReference type="OrthoDB" id="2155442at2759"/>
<feature type="compositionally biased region" description="Basic and acidic residues" evidence="1">
    <location>
        <begin position="209"/>
        <end position="222"/>
    </location>
</feature>
<feature type="compositionally biased region" description="Polar residues" evidence="1">
    <location>
        <begin position="141"/>
        <end position="157"/>
    </location>
</feature>
<evidence type="ECO:0000256" key="2">
    <source>
        <dbReference type="SAM" id="Phobius"/>
    </source>
</evidence>
<organism evidence="3 4">
    <name type="scientific">Gonapodya prolifera (strain JEL478)</name>
    <name type="common">Monoblepharis prolifera</name>
    <dbReference type="NCBI Taxonomy" id="1344416"/>
    <lineage>
        <taxon>Eukaryota</taxon>
        <taxon>Fungi</taxon>
        <taxon>Fungi incertae sedis</taxon>
        <taxon>Chytridiomycota</taxon>
        <taxon>Chytridiomycota incertae sedis</taxon>
        <taxon>Monoblepharidomycetes</taxon>
        <taxon>Monoblepharidales</taxon>
        <taxon>Gonapodyaceae</taxon>
        <taxon>Gonapodya</taxon>
    </lineage>
</organism>